<reference evidence="1 2" key="1">
    <citation type="journal article" date="2021" name="Hortic Res">
        <title>The domestication of Cucurbita argyrosperma as revealed by the genome of its wild relative.</title>
        <authorList>
            <person name="Barrera-Redondo J."/>
            <person name="Sanchez-de la Vega G."/>
            <person name="Aguirre-Liguori J.A."/>
            <person name="Castellanos-Morales G."/>
            <person name="Gutierrez-Guerrero Y.T."/>
            <person name="Aguirre-Dugua X."/>
            <person name="Aguirre-Planter E."/>
            <person name="Tenaillon M.I."/>
            <person name="Lira-Saade R."/>
            <person name="Eguiarte L.E."/>
        </authorList>
    </citation>
    <scope>NUCLEOTIDE SEQUENCE [LARGE SCALE GENOMIC DNA]</scope>
    <source>
        <strain evidence="1">JBR-2021</strain>
    </source>
</reference>
<dbReference type="EMBL" id="JAGKQH010000005">
    <property type="protein sequence ID" value="KAG6598446.1"/>
    <property type="molecule type" value="Genomic_DNA"/>
</dbReference>
<sequence length="102" mass="11078">MSILISRPLTNAMAKRVQLPQLQPMKCLATVNRMIVIARDSVRNTLLTAENFQIFKGISVELVETPALKGGHFYSRGSGTCTFVSEDGPTNPTETADLAPCP</sequence>
<comment type="caution">
    <text evidence="1">The sequence shown here is derived from an EMBL/GenBank/DDBJ whole genome shotgun (WGS) entry which is preliminary data.</text>
</comment>
<organism evidence="1 2">
    <name type="scientific">Cucurbita argyrosperma subsp. sororia</name>
    <dbReference type="NCBI Taxonomy" id="37648"/>
    <lineage>
        <taxon>Eukaryota</taxon>
        <taxon>Viridiplantae</taxon>
        <taxon>Streptophyta</taxon>
        <taxon>Embryophyta</taxon>
        <taxon>Tracheophyta</taxon>
        <taxon>Spermatophyta</taxon>
        <taxon>Magnoliopsida</taxon>
        <taxon>eudicotyledons</taxon>
        <taxon>Gunneridae</taxon>
        <taxon>Pentapetalae</taxon>
        <taxon>rosids</taxon>
        <taxon>fabids</taxon>
        <taxon>Cucurbitales</taxon>
        <taxon>Cucurbitaceae</taxon>
        <taxon>Cucurbiteae</taxon>
        <taxon>Cucurbita</taxon>
    </lineage>
</organism>
<keyword evidence="2" id="KW-1185">Reference proteome</keyword>
<protein>
    <submittedName>
        <fullName evidence="1">Uncharacterized protein</fullName>
    </submittedName>
</protein>
<dbReference type="AlphaFoldDB" id="A0AAV6NJ49"/>
<evidence type="ECO:0000313" key="2">
    <source>
        <dbReference type="Proteomes" id="UP000685013"/>
    </source>
</evidence>
<accession>A0AAV6NJ49</accession>
<proteinExistence type="predicted"/>
<evidence type="ECO:0000313" key="1">
    <source>
        <dbReference type="EMBL" id="KAG6598446.1"/>
    </source>
</evidence>
<gene>
    <name evidence="1" type="ORF">SDJN03_08224</name>
</gene>
<feature type="non-terminal residue" evidence="1">
    <location>
        <position position="1"/>
    </location>
</feature>
<dbReference type="Proteomes" id="UP000685013">
    <property type="component" value="Chromosome 5"/>
</dbReference>
<name>A0AAV6NJ49_9ROSI</name>